<evidence type="ECO:0000259" key="15">
    <source>
        <dbReference type="Pfam" id="PF17900"/>
    </source>
</evidence>
<keyword evidence="10" id="KW-0482">Metalloprotease</keyword>
<dbReference type="Gene3D" id="1.10.390.10">
    <property type="entry name" value="Neutral Protease Domain 2"/>
    <property type="match status" value="1"/>
</dbReference>
<dbReference type="OrthoDB" id="100605at2"/>
<name>A0A4R2JBM9_9PSEU</name>
<dbReference type="GO" id="GO:0008270">
    <property type="term" value="F:zinc ion binding"/>
    <property type="evidence" value="ECO:0007669"/>
    <property type="project" value="InterPro"/>
</dbReference>
<protein>
    <recommendedName>
        <fullName evidence="5">Aminopeptidase N</fullName>
        <ecNumber evidence="4">3.4.11.2</ecNumber>
    </recommendedName>
    <alternativeName>
        <fullName evidence="11">Alanine aminopeptidase</fullName>
    </alternativeName>
    <alternativeName>
        <fullName evidence="12">Lysyl aminopeptidase</fullName>
    </alternativeName>
</protein>
<dbReference type="EMBL" id="SLWS01000009">
    <property type="protein sequence ID" value="TCO54166.1"/>
    <property type="molecule type" value="Genomic_DNA"/>
</dbReference>
<evidence type="ECO:0000256" key="9">
    <source>
        <dbReference type="ARBA" id="ARBA00022833"/>
    </source>
</evidence>
<organism evidence="16 17">
    <name type="scientific">Actinocrispum wychmicini</name>
    <dbReference type="NCBI Taxonomy" id="1213861"/>
    <lineage>
        <taxon>Bacteria</taxon>
        <taxon>Bacillati</taxon>
        <taxon>Actinomycetota</taxon>
        <taxon>Actinomycetes</taxon>
        <taxon>Pseudonocardiales</taxon>
        <taxon>Pseudonocardiaceae</taxon>
        <taxon>Actinocrispum</taxon>
    </lineage>
</organism>
<evidence type="ECO:0000256" key="11">
    <source>
        <dbReference type="ARBA" id="ARBA00029811"/>
    </source>
</evidence>
<evidence type="ECO:0000256" key="1">
    <source>
        <dbReference type="ARBA" id="ARBA00000098"/>
    </source>
</evidence>
<dbReference type="EC" id="3.4.11.2" evidence="4"/>
<evidence type="ECO:0000256" key="5">
    <source>
        <dbReference type="ARBA" id="ARBA00015611"/>
    </source>
</evidence>
<dbReference type="InterPro" id="IPR042097">
    <property type="entry name" value="Aminopeptidase_N-like_N_sf"/>
</dbReference>
<dbReference type="PANTHER" id="PTHR11533:SF297">
    <property type="entry name" value="AMINOPEPTIDASE N"/>
    <property type="match status" value="1"/>
</dbReference>
<dbReference type="InterPro" id="IPR045357">
    <property type="entry name" value="Aminopeptidase_N-like_N"/>
</dbReference>
<comment type="caution">
    <text evidence="16">The sequence shown here is derived from an EMBL/GenBank/DDBJ whole genome shotgun (WGS) entry which is preliminary data.</text>
</comment>
<keyword evidence="8" id="KW-0378">Hydrolase</keyword>
<feature type="chain" id="PRO_5020825983" description="Aminopeptidase N" evidence="13">
    <location>
        <begin position="27"/>
        <end position="469"/>
    </location>
</feature>
<dbReference type="InterPro" id="IPR001930">
    <property type="entry name" value="Peptidase_M1"/>
</dbReference>
<accession>A0A4R2JBM9</accession>
<keyword evidence="17" id="KW-1185">Reference proteome</keyword>
<dbReference type="SUPFAM" id="SSF63737">
    <property type="entry name" value="Leukotriene A4 hydrolase N-terminal domain"/>
    <property type="match status" value="1"/>
</dbReference>
<dbReference type="Gene3D" id="2.60.40.1730">
    <property type="entry name" value="tricorn interacting facor f3 domain"/>
    <property type="match status" value="1"/>
</dbReference>
<comment type="cofactor">
    <cofactor evidence="2">
        <name>Zn(2+)</name>
        <dbReference type="ChEBI" id="CHEBI:29105"/>
    </cofactor>
</comment>
<evidence type="ECO:0000313" key="17">
    <source>
        <dbReference type="Proteomes" id="UP000295680"/>
    </source>
</evidence>
<dbReference type="Pfam" id="PF17900">
    <property type="entry name" value="Peptidase_M1_N"/>
    <property type="match status" value="1"/>
</dbReference>
<keyword evidence="6" id="KW-0645">Protease</keyword>
<evidence type="ECO:0000256" key="12">
    <source>
        <dbReference type="ARBA" id="ARBA00031533"/>
    </source>
</evidence>
<feature type="domain" description="Peptidase M1 membrane alanine aminopeptidase" evidence="14">
    <location>
        <begin position="308"/>
        <end position="450"/>
    </location>
</feature>
<feature type="signal peptide" evidence="13">
    <location>
        <begin position="1"/>
        <end position="26"/>
    </location>
</feature>
<dbReference type="SUPFAM" id="SSF55486">
    <property type="entry name" value="Metalloproteases ('zincins'), catalytic domain"/>
    <property type="match status" value="1"/>
</dbReference>
<comment type="catalytic activity">
    <reaction evidence="1">
        <text>Release of an N-terminal amino acid, Xaa-|-Yaa- from a peptide, amide or arylamide. Xaa is preferably Ala, but may be most amino acids including Pro (slow action). When a terminal hydrophobic residue is followed by a prolyl residue, the two may be released as an intact Xaa-Pro dipeptide.</text>
        <dbReference type="EC" id="3.4.11.2"/>
    </reaction>
</comment>
<sequence length="469" mass="51288">MMTRKVLGTTAIVALLLGTTNGIATAAPVYGSAGAGDAYYPEDGNGGYQVDDYDISIDYDPASHQLKGVAKISATTTQALKGFNLDLLGFTVDSVRVDSRDASHRRESAHELVVRPAGSLRKGQKFTVEVAYHGVPDPAGAWFLRPSGGAYAVGERQAASSWFPVNETPRDKATFTLRATVPAGWSVLSNGVRENVLNTAGKTTYTWRERTPITGYLTTIAIDRFTLLTQRRSNGMPLVSAFAPGTEGNIPVEKRLPEILDFEESLFGAYPIDTGGGVYEFGPFTGALEAQGRSVYIIAQGSGTVANARNLVHENAHQWWGDSVSLWNWSDLCLKECVAAYTEDLWSAQKEGLDLDRNYRETVSKNLTNPTFWSAKLHDGGPDSEMANAVYYRGPLFMHALRRQVGDRAFFAALKAFPQAHRDSNATLQQFIASMECYSAQDLSAFTRAWLDSTTIPADRYLWPGNLKP</sequence>
<dbReference type="Proteomes" id="UP000295680">
    <property type="component" value="Unassembled WGS sequence"/>
</dbReference>
<evidence type="ECO:0000256" key="13">
    <source>
        <dbReference type="SAM" id="SignalP"/>
    </source>
</evidence>
<dbReference type="GO" id="GO:0008237">
    <property type="term" value="F:metallopeptidase activity"/>
    <property type="evidence" value="ECO:0007669"/>
    <property type="project" value="UniProtKB-KW"/>
</dbReference>
<dbReference type="GO" id="GO:0016285">
    <property type="term" value="F:alanyl aminopeptidase activity"/>
    <property type="evidence" value="ECO:0007669"/>
    <property type="project" value="UniProtKB-EC"/>
</dbReference>
<keyword evidence="7" id="KW-0479">Metal-binding</keyword>
<proteinExistence type="inferred from homology"/>
<evidence type="ECO:0000313" key="16">
    <source>
        <dbReference type="EMBL" id="TCO54166.1"/>
    </source>
</evidence>
<dbReference type="CDD" id="cd09603">
    <property type="entry name" value="M1_APN_like"/>
    <property type="match status" value="1"/>
</dbReference>
<evidence type="ECO:0000256" key="4">
    <source>
        <dbReference type="ARBA" id="ARBA00012564"/>
    </source>
</evidence>
<dbReference type="GO" id="GO:0006508">
    <property type="term" value="P:proteolysis"/>
    <property type="evidence" value="ECO:0007669"/>
    <property type="project" value="UniProtKB-KW"/>
</dbReference>
<evidence type="ECO:0000256" key="8">
    <source>
        <dbReference type="ARBA" id="ARBA00022801"/>
    </source>
</evidence>
<evidence type="ECO:0000256" key="2">
    <source>
        <dbReference type="ARBA" id="ARBA00001947"/>
    </source>
</evidence>
<dbReference type="AlphaFoldDB" id="A0A4R2JBM9"/>
<dbReference type="InterPro" id="IPR027268">
    <property type="entry name" value="Peptidase_M4/M1_CTD_sf"/>
</dbReference>
<keyword evidence="9" id="KW-0862">Zinc</keyword>
<dbReference type="InterPro" id="IPR014782">
    <property type="entry name" value="Peptidase_M1_dom"/>
</dbReference>
<evidence type="ECO:0000256" key="10">
    <source>
        <dbReference type="ARBA" id="ARBA00023049"/>
    </source>
</evidence>
<dbReference type="PANTHER" id="PTHR11533">
    <property type="entry name" value="PROTEASE M1 ZINC METALLOPROTEASE"/>
    <property type="match status" value="1"/>
</dbReference>
<feature type="domain" description="Aminopeptidase N-like N-terminal" evidence="15">
    <location>
        <begin position="51"/>
        <end position="217"/>
    </location>
</feature>
<dbReference type="InterPro" id="IPR050344">
    <property type="entry name" value="Peptidase_M1_aminopeptidases"/>
</dbReference>
<reference evidence="16 17" key="1">
    <citation type="submission" date="2019-03" db="EMBL/GenBank/DDBJ databases">
        <title>Genomic Encyclopedia of Type Strains, Phase IV (KMG-IV): sequencing the most valuable type-strain genomes for metagenomic binning, comparative biology and taxonomic classification.</title>
        <authorList>
            <person name="Goeker M."/>
        </authorList>
    </citation>
    <scope>NUCLEOTIDE SEQUENCE [LARGE SCALE GENOMIC DNA]</scope>
    <source>
        <strain evidence="16 17">DSM 45934</strain>
    </source>
</reference>
<evidence type="ECO:0000256" key="3">
    <source>
        <dbReference type="ARBA" id="ARBA00010136"/>
    </source>
</evidence>
<evidence type="ECO:0000256" key="7">
    <source>
        <dbReference type="ARBA" id="ARBA00022723"/>
    </source>
</evidence>
<comment type="similarity">
    <text evidence="3">Belongs to the peptidase M1 family.</text>
</comment>
<dbReference type="Pfam" id="PF01433">
    <property type="entry name" value="Peptidase_M1"/>
    <property type="match status" value="1"/>
</dbReference>
<keyword evidence="13" id="KW-0732">Signal</keyword>
<gene>
    <name evidence="16" type="ORF">EV192_109146</name>
</gene>
<evidence type="ECO:0000256" key="6">
    <source>
        <dbReference type="ARBA" id="ARBA00022670"/>
    </source>
</evidence>
<evidence type="ECO:0000259" key="14">
    <source>
        <dbReference type="Pfam" id="PF01433"/>
    </source>
</evidence>
<dbReference type="PRINTS" id="PR00756">
    <property type="entry name" value="ALADIPTASE"/>
</dbReference>